<feature type="binding site" evidence="8">
    <location>
        <position position="43"/>
    </location>
    <ligand>
        <name>a divalent metal cation</name>
        <dbReference type="ChEBI" id="CHEBI:60240"/>
    </ligand>
</feature>
<dbReference type="CDD" id="cd07181">
    <property type="entry name" value="RNase_HII_eukaryota_like"/>
    <property type="match status" value="1"/>
</dbReference>
<comment type="function">
    <text evidence="9">Endonuclease that specifically degrades the RNA of RNA-DNA hybrids.</text>
</comment>
<dbReference type="NCBIfam" id="TIGR00729">
    <property type="entry name" value="ribonuclease HII"/>
    <property type="match status" value="1"/>
</dbReference>
<evidence type="ECO:0000256" key="1">
    <source>
        <dbReference type="ARBA" id="ARBA00000077"/>
    </source>
</evidence>
<dbReference type="PROSITE" id="PS51975">
    <property type="entry name" value="RNASE_H_2"/>
    <property type="match status" value="1"/>
</dbReference>
<dbReference type="OrthoDB" id="7462577at2759"/>
<evidence type="ECO:0000256" key="7">
    <source>
        <dbReference type="ARBA" id="ARBA00022801"/>
    </source>
</evidence>
<keyword evidence="4 8" id="KW-0540">Nuclease</keyword>
<dbReference type="InterPro" id="IPR012337">
    <property type="entry name" value="RNaseH-like_sf"/>
</dbReference>
<evidence type="ECO:0000256" key="9">
    <source>
        <dbReference type="RuleBase" id="RU003515"/>
    </source>
</evidence>
<comment type="similarity">
    <text evidence="3">Belongs to the RNase HII family. Eukaryotic subfamily.</text>
</comment>
<evidence type="ECO:0000256" key="4">
    <source>
        <dbReference type="ARBA" id="ARBA00022722"/>
    </source>
</evidence>
<dbReference type="SUPFAM" id="SSF53098">
    <property type="entry name" value="Ribonuclease H-like"/>
    <property type="match status" value="2"/>
</dbReference>
<dbReference type="GeneID" id="18883947"/>
<dbReference type="eggNOG" id="KOG2299">
    <property type="taxonomic scope" value="Eukaryota"/>
</dbReference>
<comment type="catalytic activity">
    <reaction evidence="1 8 9">
        <text>Endonucleolytic cleavage to 5'-phosphomonoester.</text>
        <dbReference type="EC" id="3.1.26.4"/>
    </reaction>
</comment>
<evidence type="ECO:0000259" key="11">
    <source>
        <dbReference type="PROSITE" id="PS51975"/>
    </source>
</evidence>
<dbReference type="EMBL" id="JH687552">
    <property type="protein sequence ID" value="EIN04881.1"/>
    <property type="molecule type" value="Genomic_DNA"/>
</dbReference>
<organism evidence="12 13">
    <name type="scientific">Punctularia strigosozonata (strain HHB-11173)</name>
    <name type="common">White-rot fungus</name>
    <dbReference type="NCBI Taxonomy" id="741275"/>
    <lineage>
        <taxon>Eukaryota</taxon>
        <taxon>Fungi</taxon>
        <taxon>Dikarya</taxon>
        <taxon>Basidiomycota</taxon>
        <taxon>Agaricomycotina</taxon>
        <taxon>Agaricomycetes</taxon>
        <taxon>Corticiales</taxon>
        <taxon>Punctulariaceae</taxon>
        <taxon>Punctularia</taxon>
    </lineage>
</organism>
<evidence type="ECO:0000256" key="3">
    <source>
        <dbReference type="ARBA" id="ARBA00007058"/>
    </source>
</evidence>
<protein>
    <recommendedName>
        <fullName evidence="9">Ribonuclease</fullName>
        <ecNumber evidence="9">3.1.26.4</ecNumber>
    </recommendedName>
</protein>
<dbReference type="InterPro" id="IPR024567">
    <property type="entry name" value="RNase_HII/HIII_dom"/>
</dbReference>
<dbReference type="FunFam" id="1.10.10.460:FF:000001">
    <property type="entry name" value="Ribonuclease"/>
    <property type="match status" value="1"/>
</dbReference>
<dbReference type="AlphaFoldDB" id="R7S5Q6"/>
<dbReference type="PANTHER" id="PTHR10954:SF7">
    <property type="entry name" value="RIBONUCLEASE H2 SUBUNIT A"/>
    <property type="match status" value="1"/>
</dbReference>
<comment type="cofactor">
    <cofactor evidence="2">
        <name>Mg(2+)</name>
        <dbReference type="ChEBI" id="CHEBI:18420"/>
    </cofactor>
</comment>
<dbReference type="InterPro" id="IPR023160">
    <property type="entry name" value="RNase_HII_hlx-loop-hlx_cap_dom"/>
</dbReference>
<gene>
    <name evidence="12" type="ORF">PUNSTDRAFT_55234</name>
</gene>
<dbReference type="InterPro" id="IPR036397">
    <property type="entry name" value="RNaseH_sf"/>
</dbReference>
<dbReference type="InterPro" id="IPR001352">
    <property type="entry name" value="RNase_HII/HIII"/>
</dbReference>
<feature type="binding site" evidence="8">
    <location>
        <position position="151"/>
    </location>
    <ligand>
        <name>a divalent metal cation</name>
        <dbReference type="ChEBI" id="CHEBI:60240"/>
    </ligand>
</feature>
<evidence type="ECO:0000256" key="10">
    <source>
        <dbReference type="SAM" id="MobiDB-lite"/>
    </source>
</evidence>
<feature type="binding site" evidence="8">
    <location>
        <position position="42"/>
    </location>
    <ligand>
        <name>a divalent metal cation</name>
        <dbReference type="ChEBI" id="CHEBI:60240"/>
    </ligand>
</feature>
<comment type="cofactor">
    <cofactor evidence="8">
        <name>Mn(2+)</name>
        <dbReference type="ChEBI" id="CHEBI:29035"/>
    </cofactor>
    <cofactor evidence="8">
        <name>Mg(2+)</name>
        <dbReference type="ChEBI" id="CHEBI:18420"/>
    </cofactor>
    <text evidence="8">Manganese or magnesium. Binds 1 divalent metal ion per monomer in the absence of substrate. May bind a second metal ion after substrate binding.</text>
</comment>
<proteinExistence type="inferred from homology"/>
<dbReference type="GO" id="GO:0046872">
    <property type="term" value="F:metal ion binding"/>
    <property type="evidence" value="ECO:0007669"/>
    <property type="project" value="UniProtKB-KW"/>
</dbReference>
<reference evidence="13" key="1">
    <citation type="journal article" date="2012" name="Science">
        <title>The Paleozoic origin of enzymatic lignin decomposition reconstructed from 31 fungal genomes.</title>
        <authorList>
            <person name="Floudas D."/>
            <person name="Binder M."/>
            <person name="Riley R."/>
            <person name="Barry K."/>
            <person name="Blanchette R.A."/>
            <person name="Henrissat B."/>
            <person name="Martinez A.T."/>
            <person name="Otillar R."/>
            <person name="Spatafora J.W."/>
            <person name="Yadav J.S."/>
            <person name="Aerts A."/>
            <person name="Benoit I."/>
            <person name="Boyd A."/>
            <person name="Carlson A."/>
            <person name="Copeland A."/>
            <person name="Coutinho P.M."/>
            <person name="de Vries R.P."/>
            <person name="Ferreira P."/>
            <person name="Findley K."/>
            <person name="Foster B."/>
            <person name="Gaskell J."/>
            <person name="Glotzer D."/>
            <person name="Gorecki P."/>
            <person name="Heitman J."/>
            <person name="Hesse C."/>
            <person name="Hori C."/>
            <person name="Igarashi K."/>
            <person name="Jurgens J.A."/>
            <person name="Kallen N."/>
            <person name="Kersten P."/>
            <person name="Kohler A."/>
            <person name="Kuees U."/>
            <person name="Kumar T.K.A."/>
            <person name="Kuo A."/>
            <person name="LaButti K."/>
            <person name="Larrondo L.F."/>
            <person name="Lindquist E."/>
            <person name="Ling A."/>
            <person name="Lombard V."/>
            <person name="Lucas S."/>
            <person name="Lundell T."/>
            <person name="Martin R."/>
            <person name="McLaughlin D.J."/>
            <person name="Morgenstern I."/>
            <person name="Morin E."/>
            <person name="Murat C."/>
            <person name="Nagy L.G."/>
            <person name="Nolan M."/>
            <person name="Ohm R.A."/>
            <person name="Patyshakuliyeva A."/>
            <person name="Rokas A."/>
            <person name="Ruiz-Duenas F.J."/>
            <person name="Sabat G."/>
            <person name="Salamov A."/>
            <person name="Samejima M."/>
            <person name="Schmutz J."/>
            <person name="Slot J.C."/>
            <person name="St John F."/>
            <person name="Stenlid J."/>
            <person name="Sun H."/>
            <person name="Sun S."/>
            <person name="Syed K."/>
            <person name="Tsang A."/>
            <person name="Wiebenga A."/>
            <person name="Young D."/>
            <person name="Pisabarro A."/>
            <person name="Eastwood D.C."/>
            <person name="Martin F."/>
            <person name="Cullen D."/>
            <person name="Grigoriev I.V."/>
            <person name="Hibbett D.S."/>
        </authorList>
    </citation>
    <scope>NUCLEOTIDE SEQUENCE [LARGE SCALE GENOMIC DNA]</scope>
    <source>
        <strain evidence="13">HHB-11173 SS5</strain>
    </source>
</reference>
<dbReference type="GO" id="GO:0032299">
    <property type="term" value="C:ribonuclease H2 complex"/>
    <property type="evidence" value="ECO:0007669"/>
    <property type="project" value="TreeGrafter"/>
</dbReference>
<keyword evidence="6 8" id="KW-0255">Endonuclease</keyword>
<dbReference type="Pfam" id="PF01351">
    <property type="entry name" value="RNase_HII"/>
    <property type="match status" value="1"/>
</dbReference>
<evidence type="ECO:0000256" key="5">
    <source>
        <dbReference type="ARBA" id="ARBA00022723"/>
    </source>
</evidence>
<dbReference type="Gene3D" id="3.30.420.10">
    <property type="entry name" value="Ribonuclease H-like superfamily/Ribonuclease H"/>
    <property type="match status" value="1"/>
</dbReference>
<evidence type="ECO:0000256" key="8">
    <source>
        <dbReference type="PROSITE-ProRule" id="PRU01319"/>
    </source>
</evidence>
<dbReference type="OMA" id="REECRFF"/>
<dbReference type="GO" id="GO:0003723">
    <property type="term" value="F:RNA binding"/>
    <property type="evidence" value="ECO:0007669"/>
    <property type="project" value="UniProtKB-UniRule"/>
</dbReference>
<dbReference type="EC" id="3.1.26.4" evidence="9"/>
<name>R7S5Q6_PUNST</name>
<keyword evidence="13" id="KW-1185">Reference proteome</keyword>
<accession>R7S5Q6</accession>
<feature type="domain" description="RNase H type-2" evidence="11">
    <location>
        <begin position="36"/>
        <end position="300"/>
    </location>
</feature>
<feature type="region of interest" description="Disordered" evidence="10">
    <location>
        <begin position="224"/>
        <end position="256"/>
    </location>
</feature>
<dbReference type="PANTHER" id="PTHR10954">
    <property type="entry name" value="RIBONUCLEASE H2 SUBUNIT A"/>
    <property type="match status" value="1"/>
</dbReference>
<dbReference type="KEGG" id="psq:PUNSTDRAFT_55234"/>
<dbReference type="GO" id="GO:0004523">
    <property type="term" value="F:RNA-DNA hybrid ribonuclease activity"/>
    <property type="evidence" value="ECO:0007669"/>
    <property type="project" value="UniProtKB-UniRule"/>
</dbReference>
<evidence type="ECO:0000313" key="12">
    <source>
        <dbReference type="EMBL" id="EIN04881.1"/>
    </source>
</evidence>
<dbReference type="GO" id="GO:0006298">
    <property type="term" value="P:mismatch repair"/>
    <property type="evidence" value="ECO:0007669"/>
    <property type="project" value="TreeGrafter"/>
</dbReference>
<keyword evidence="5 8" id="KW-0479">Metal-binding</keyword>
<evidence type="ECO:0000256" key="6">
    <source>
        <dbReference type="ARBA" id="ARBA00022759"/>
    </source>
</evidence>
<dbReference type="Proteomes" id="UP000054196">
    <property type="component" value="Unassembled WGS sequence"/>
</dbReference>
<dbReference type="RefSeq" id="XP_007387804.1">
    <property type="nucleotide sequence ID" value="XM_007387742.1"/>
</dbReference>
<dbReference type="FunFam" id="3.30.420.10:FF:000016">
    <property type="entry name" value="Ribonuclease"/>
    <property type="match status" value="1"/>
</dbReference>
<evidence type="ECO:0000256" key="2">
    <source>
        <dbReference type="ARBA" id="ARBA00001946"/>
    </source>
</evidence>
<dbReference type="HOGENOM" id="CLU_036532_0_1_1"/>
<evidence type="ECO:0000313" key="13">
    <source>
        <dbReference type="Proteomes" id="UP000054196"/>
    </source>
</evidence>
<keyword evidence="7 8" id="KW-0378">Hydrolase</keyword>
<dbReference type="Gene3D" id="1.10.10.460">
    <property type="entry name" value="Ribonuclease hii. Domain 2"/>
    <property type="match status" value="1"/>
</dbReference>
<dbReference type="InterPro" id="IPR004649">
    <property type="entry name" value="RNase_H2_suA"/>
</dbReference>
<sequence>MPQMPSNAAGLHSSSEAKLVTESYTHHAPKPTAPGPYIMGVDEAGRGPVLGPLVYGVAYCTAEFRDSGLQELGFADSKTLTPEVRSQLLETLSSNPEKLSWSVRVLCPQALSAGMLRIPPINLNRQSEEATILLIREVLQKGIELTEVYVDALGPPEKYEKYLSSVFPGISITVRNKADSLFKIVGAASVAAKVTRDECLENWLFEEGGEPRPIPRTVHEAPEETPLVEHPSDADQSGAQKDVDMESTQDPWGSVLGSGYPGDPKTVAWMDCSLDPVFGYPSVARFSWSTIKNRLAQKAHEVKWMDEGQASLVKAFQSAQGRDKDRCAVTKDLSICSVGAL</sequence>
<dbReference type="GO" id="GO:0043137">
    <property type="term" value="P:DNA replication, removal of RNA primer"/>
    <property type="evidence" value="ECO:0007669"/>
    <property type="project" value="TreeGrafter"/>
</dbReference>